<keyword evidence="2 8" id="KW-0732">Signal</keyword>
<dbReference type="PIRSF" id="PIRSF002854">
    <property type="entry name" value="MetQ"/>
    <property type="match status" value="1"/>
</dbReference>
<dbReference type="GO" id="GO:0016020">
    <property type="term" value="C:membrane"/>
    <property type="evidence" value="ECO:0007669"/>
    <property type="project" value="UniProtKB-SubCell"/>
</dbReference>
<evidence type="ECO:0000256" key="7">
    <source>
        <dbReference type="PIRSR" id="PIRSR002854-1"/>
    </source>
</evidence>
<evidence type="ECO:0000256" key="1">
    <source>
        <dbReference type="ARBA" id="ARBA00004635"/>
    </source>
</evidence>
<comment type="subcellular location">
    <subcellularLocation>
        <location evidence="1">Membrane</location>
        <topology evidence="1">Lipid-anchor</topology>
    </subcellularLocation>
</comment>
<evidence type="ECO:0000256" key="8">
    <source>
        <dbReference type="SAM" id="SignalP"/>
    </source>
</evidence>
<evidence type="ECO:0000313" key="10">
    <source>
        <dbReference type="Proteomes" id="UP000006094"/>
    </source>
</evidence>
<dbReference type="SUPFAM" id="SSF53850">
    <property type="entry name" value="Periplasmic binding protein-like II"/>
    <property type="match status" value="1"/>
</dbReference>
<gene>
    <name evidence="9" type="primary">metQ3</name>
    <name evidence="9" type="ordered locus">Curi_c21550</name>
</gene>
<evidence type="ECO:0000313" key="9">
    <source>
        <dbReference type="EMBL" id="AFS79158.1"/>
    </source>
</evidence>
<dbReference type="Gene3D" id="3.40.190.10">
    <property type="entry name" value="Periplasmic binding protein-like II"/>
    <property type="match status" value="2"/>
</dbReference>
<keyword evidence="10" id="KW-1185">Reference proteome</keyword>
<dbReference type="PROSITE" id="PS51257">
    <property type="entry name" value="PROKAR_LIPOPROTEIN"/>
    <property type="match status" value="1"/>
</dbReference>
<dbReference type="EMBL" id="CP003326">
    <property type="protein sequence ID" value="AFS79158.1"/>
    <property type="molecule type" value="Genomic_DNA"/>
</dbReference>
<organism evidence="9 10">
    <name type="scientific">Gottschalkia acidurici (strain ATCC 7906 / DSM 604 / BCRC 14475 / CIP 104303 / KCTC 5404 / NCIMB 10678 / 9a)</name>
    <name type="common">Clostridium acidurici</name>
    <dbReference type="NCBI Taxonomy" id="1128398"/>
    <lineage>
        <taxon>Bacteria</taxon>
        <taxon>Bacillati</taxon>
        <taxon>Bacillota</taxon>
        <taxon>Tissierellia</taxon>
        <taxon>Tissierellales</taxon>
        <taxon>Gottschalkiaceae</taxon>
        <taxon>Gottschalkia</taxon>
    </lineage>
</organism>
<comment type="similarity">
    <text evidence="6">Belongs to the nlpA lipoprotein family.</text>
</comment>
<proteinExistence type="inferred from homology"/>
<dbReference type="InterPro" id="IPR004872">
    <property type="entry name" value="Lipoprotein_NlpA"/>
</dbReference>
<dbReference type="OrthoDB" id="9812878at2"/>
<dbReference type="Proteomes" id="UP000006094">
    <property type="component" value="Chromosome"/>
</dbReference>
<keyword evidence="3" id="KW-0472">Membrane</keyword>
<dbReference type="PANTHER" id="PTHR30429:SF0">
    <property type="entry name" value="METHIONINE-BINDING LIPOPROTEIN METQ"/>
    <property type="match status" value="1"/>
</dbReference>
<evidence type="ECO:0000256" key="5">
    <source>
        <dbReference type="ARBA" id="ARBA00023288"/>
    </source>
</evidence>
<dbReference type="RefSeq" id="WP_014968294.1">
    <property type="nucleotide sequence ID" value="NC_018664.1"/>
</dbReference>
<dbReference type="eggNOG" id="COG1464">
    <property type="taxonomic scope" value="Bacteria"/>
</dbReference>
<protein>
    <recommendedName>
        <fullName evidence="6">Lipoprotein</fullName>
    </recommendedName>
</protein>
<dbReference type="HOGENOM" id="CLU_067080_0_0_9"/>
<evidence type="ECO:0000256" key="3">
    <source>
        <dbReference type="ARBA" id="ARBA00023136"/>
    </source>
</evidence>
<feature type="signal peptide" evidence="8">
    <location>
        <begin position="1"/>
        <end position="23"/>
    </location>
</feature>
<dbReference type="PATRIC" id="fig|1128398.3.peg.2226"/>
<reference evidence="9 10" key="1">
    <citation type="journal article" date="2012" name="PLoS ONE">
        <title>The purine-utilizing bacterium Clostridium acidurici 9a: a genome-guided metabolic reconsideration.</title>
        <authorList>
            <person name="Hartwich K."/>
            <person name="Poehlein A."/>
            <person name="Daniel R."/>
        </authorList>
    </citation>
    <scope>NUCLEOTIDE SEQUENCE [LARGE SCALE GENOMIC DNA]</scope>
    <source>
        <strain evidence="10">ATCC 7906 / DSM 604 / BCRC 14475 / CIP 104303 / KCTC 5404 / NCIMB 10678 / 9a</strain>
    </source>
</reference>
<keyword evidence="4" id="KW-0564">Palmitate</keyword>
<dbReference type="KEGG" id="cad:Curi_c21550"/>
<keyword evidence="5 6" id="KW-0449">Lipoprotein</keyword>
<feature type="chain" id="PRO_5039263981" description="Lipoprotein" evidence="8">
    <location>
        <begin position="24"/>
        <end position="284"/>
    </location>
</feature>
<sequence>MNKKSKLLSILMTCTLIIGGLFGCSKSTTTESDNVGSNANSDSKKEITIKVAADLVPHAEILEFVKPKLKEDGINLEIVTFDDSNQLNPALDEKQIDANYFQHVPYLESVSKEKGYKFVVAGNIHVEPIGLYSNKIKNIDEIKEGSKIAITNDPSNEYRALVLLESKGLIKLRKDIEDYNATPKDIVENPKKLEFVEVDSGQLVRVLPDVDGAIINTNRILEAKIDPETALFREDGNSPYGNVVVVREGDENREEIKTLIKHLTTQDVKEFIQEKYRVAVVASF</sequence>
<dbReference type="STRING" id="1128398.Curi_c21550"/>
<evidence type="ECO:0000256" key="4">
    <source>
        <dbReference type="ARBA" id="ARBA00023139"/>
    </source>
</evidence>
<name>K0AZD0_GOTA9</name>
<dbReference type="PANTHER" id="PTHR30429">
    <property type="entry name" value="D-METHIONINE-BINDING LIPOPROTEIN METQ"/>
    <property type="match status" value="1"/>
</dbReference>
<dbReference type="AlphaFoldDB" id="K0AZD0"/>
<feature type="lipid moiety-binding region" description="S-diacylglycerol cysteine" evidence="7">
    <location>
        <position position="24"/>
    </location>
</feature>
<dbReference type="Pfam" id="PF03180">
    <property type="entry name" value="Lipoprotein_9"/>
    <property type="match status" value="1"/>
</dbReference>
<evidence type="ECO:0000256" key="2">
    <source>
        <dbReference type="ARBA" id="ARBA00022729"/>
    </source>
</evidence>
<dbReference type="CDD" id="cd13597">
    <property type="entry name" value="PBP2_lipoprotein_Tp32"/>
    <property type="match status" value="1"/>
</dbReference>
<evidence type="ECO:0000256" key="6">
    <source>
        <dbReference type="PIRNR" id="PIRNR002854"/>
    </source>
</evidence>
<accession>K0AZD0</accession>